<proteinExistence type="predicted"/>
<gene>
    <name evidence="1" type="ORF">FNL39_10898</name>
</gene>
<organism evidence="1 2">
    <name type="scientific">Nocardia caishijiensis</name>
    <dbReference type="NCBI Taxonomy" id="184756"/>
    <lineage>
        <taxon>Bacteria</taxon>
        <taxon>Bacillati</taxon>
        <taxon>Actinomycetota</taxon>
        <taxon>Actinomycetes</taxon>
        <taxon>Mycobacteriales</taxon>
        <taxon>Nocardiaceae</taxon>
        <taxon>Nocardia</taxon>
    </lineage>
</organism>
<evidence type="ECO:0000313" key="1">
    <source>
        <dbReference type="EMBL" id="KAF0845290.1"/>
    </source>
</evidence>
<name>A0ABQ6YHL9_9NOCA</name>
<protein>
    <submittedName>
        <fullName evidence="1">Uncharacterized protein</fullName>
    </submittedName>
</protein>
<accession>A0ABQ6YHL9</accession>
<evidence type="ECO:0000313" key="2">
    <source>
        <dbReference type="Proteomes" id="UP000798951"/>
    </source>
</evidence>
<dbReference type="EMBL" id="VMSD01000008">
    <property type="protein sequence ID" value="KAF0845290.1"/>
    <property type="molecule type" value="Genomic_DNA"/>
</dbReference>
<sequence>MTPSSAERELANLAAAPGRGTGLGLVCHVGARSVAAAVVVSSVDSIRILDIESRDIGTAEPNAIMVAASGNSPTTDRLAALATERTRRRWRAELLVARAHTHPSYLSAPVYLPGAHGAAIDTAALLAALRPLADVVVRVVNVLLARLPRSARPELTLSGLDAIGPVLDSVRTATIGRASAVRIADCDAVTAGVTRIADGRIRVVTDYPHEVGVLAYRVRHGLLTEIVESVPVDPEPPTSIECTDDQRIADFLRIRRDRVGPWSTVGAASAGRLGAGRYRFSIDPGRTEWGRLRVVADTGEVVVVPIEPEREIAS</sequence>
<comment type="caution">
    <text evidence="1">The sequence shown here is derived from an EMBL/GenBank/DDBJ whole genome shotgun (WGS) entry which is preliminary data.</text>
</comment>
<dbReference type="Proteomes" id="UP000798951">
    <property type="component" value="Unassembled WGS sequence"/>
</dbReference>
<reference evidence="1 2" key="1">
    <citation type="submission" date="2019-07" db="EMBL/GenBank/DDBJ databases">
        <title>Genomic Encyclopedia of Type Strains, Phase IV (KMG-IV): sequencing the most valuable type-strain genomes for metagenomic binning, comparative biology and taxonomic classification.</title>
        <authorList>
            <person name="Goeker M."/>
        </authorList>
    </citation>
    <scope>NUCLEOTIDE SEQUENCE [LARGE SCALE GENOMIC DNA]</scope>
    <source>
        <strain evidence="1 2">DSM 44831</strain>
    </source>
</reference>
<keyword evidence="2" id="KW-1185">Reference proteome</keyword>
<dbReference type="RefSeq" id="WP_067986508.1">
    <property type="nucleotide sequence ID" value="NZ_VMSD01000008.1"/>
</dbReference>